<evidence type="ECO:0000313" key="2">
    <source>
        <dbReference type="EMBL" id="TCP06357.1"/>
    </source>
</evidence>
<sequence>MKAFIEASRRLRADYQPGLWIGAIRPAFGAGEVEQDGRIERYPPHYLVALWPPLPAAHPVLPRWPAVAAIASPDGQAALLELMRHVPADARVWLADEAVDWALVADIVRLSDRHLAPYHHRELERFIAARRAEDAARIRAEYSDIDAGFQALKRRLLPPQEGGAG</sequence>
<protein>
    <submittedName>
        <fullName evidence="1">Uncharacterized protein</fullName>
    </submittedName>
</protein>
<evidence type="ECO:0000313" key="1">
    <source>
        <dbReference type="EMBL" id="PPE71385.1"/>
    </source>
</evidence>
<dbReference type="Proteomes" id="UP000239406">
    <property type="component" value="Unassembled WGS sequence"/>
</dbReference>
<proteinExistence type="predicted"/>
<accession>A0A2S5T8P4</accession>
<dbReference type="AlphaFoldDB" id="A0A2S5T8P4"/>
<dbReference type="Proteomes" id="UP000294772">
    <property type="component" value="Unassembled WGS sequence"/>
</dbReference>
<organism evidence="1 3">
    <name type="scientific">Caldimonas thermodepolymerans</name>
    <dbReference type="NCBI Taxonomy" id="215580"/>
    <lineage>
        <taxon>Bacteria</taxon>
        <taxon>Pseudomonadati</taxon>
        <taxon>Pseudomonadota</taxon>
        <taxon>Betaproteobacteria</taxon>
        <taxon>Burkholderiales</taxon>
        <taxon>Sphaerotilaceae</taxon>
        <taxon>Caldimonas</taxon>
    </lineage>
</organism>
<keyword evidence="3" id="KW-1185">Reference proteome</keyword>
<reference evidence="2 4" key="2">
    <citation type="submission" date="2019-03" db="EMBL/GenBank/DDBJ databases">
        <title>Genomic Encyclopedia of Type Strains, Phase IV (KMG-IV): sequencing the most valuable type-strain genomes for metagenomic binning, comparative biology and taxonomic classification.</title>
        <authorList>
            <person name="Goeker M."/>
        </authorList>
    </citation>
    <scope>NUCLEOTIDE SEQUENCE [LARGE SCALE GENOMIC DNA]</scope>
    <source>
        <strain evidence="2 4">DSM 15264</strain>
    </source>
</reference>
<dbReference type="EMBL" id="PSNY01000002">
    <property type="protein sequence ID" value="PPE71385.1"/>
    <property type="molecule type" value="Genomic_DNA"/>
</dbReference>
<name>A0A2S5T8P4_9BURK</name>
<evidence type="ECO:0000313" key="3">
    <source>
        <dbReference type="Proteomes" id="UP000239406"/>
    </source>
</evidence>
<comment type="caution">
    <text evidence="1">The sequence shown here is derived from an EMBL/GenBank/DDBJ whole genome shotgun (WGS) entry which is preliminary data.</text>
</comment>
<dbReference type="EMBL" id="SLXF01000007">
    <property type="protein sequence ID" value="TCP06357.1"/>
    <property type="molecule type" value="Genomic_DNA"/>
</dbReference>
<gene>
    <name evidence="1" type="ORF">C1702_02915</name>
    <name evidence="2" type="ORF">EV676_107228</name>
</gene>
<dbReference type="RefSeq" id="WP_104356174.1">
    <property type="nucleotide sequence ID" value="NZ_CALFFA010000013.1"/>
</dbReference>
<evidence type="ECO:0000313" key="4">
    <source>
        <dbReference type="Proteomes" id="UP000294772"/>
    </source>
</evidence>
<reference evidence="1 3" key="1">
    <citation type="submission" date="2018-02" db="EMBL/GenBank/DDBJ databases">
        <title>Reclassifiation of [Polyangium] brachysporum DSM 7029 as Guopingzhaonella breviflexa gen. nov., sp. nov., a member of the family Comamonadaceae.</title>
        <authorList>
            <person name="Tang B."/>
        </authorList>
    </citation>
    <scope>NUCLEOTIDE SEQUENCE [LARGE SCALE GENOMIC DNA]</scope>
    <source>
        <strain evidence="1 3">DSM 15344</strain>
    </source>
</reference>
<dbReference type="OrthoDB" id="8884110at2"/>